<evidence type="ECO:0000313" key="9">
    <source>
        <dbReference type="EMBL" id="CAF1373588.1"/>
    </source>
</evidence>
<organism evidence="9 10">
    <name type="scientific">Rotaria sordida</name>
    <dbReference type="NCBI Taxonomy" id="392033"/>
    <lineage>
        <taxon>Eukaryota</taxon>
        <taxon>Metazoa</taxon>
        <taxon>Spiralia</taxon>
        <taxon>Gnathifera</taxon>
        <taxon>Rotifera</taxon>
        <taxon>Eurotatoria</taxon>
        <taxon>Bdelloidea</taxon>
        <taxon>Philodinida</taxon>
        <taxon>Philodinidae</taxon>
        <taxon>Rotaria</taxon>
    </lineage>
</organism>
<dbReference type="Proteomes" id="UP000663854">
    <property type="component" value="Unassembled WGS sequence"/>
</dbReference>
<dbReference type="InterPro" id="IPR012337">
    <property type="entry name" value="RNaseH-like_sf"/>
</dbReference>
<dbReference type="SUPFAM" id="SSF53098">
    <property type="entry name" value="Ribonuclease H-like"/>
    <property type="match status" value="1"/>
</dbReference>
<keyword evidence="5" id="KW-0539">Nucleus</keyword>
<name>A0A815IUH8_9BILA</name>
<dbReference type="Proteomes" id="UP000663870">
    <property type="component" value="Unassembled WGS sequence"/>
</dbReference>
<keyword evidence="10" id="KW-1185">Reference proteome</keyword>
<evidence type="ECO:0000259" key="7">
    <source>
        <dbReference type="Pfam" id="PF05699"/>
    </source>
</evidence>
<feature type="compositionally biased region" description="Basic residues" evidence="6">
    <location>
        <begin position="306"/>
        <end position="315"/>
    </location>
</feature>
<dbReference type="PANTHER" id="PTHR46481:SF10">
    <property type="entry name" value="ZINC FINGER BED DOMAIN-CONTAINING PROTEIN 39"/>
    <property type="match status" value="1"/>
</dbReference>
<evidence type="ECO:0000256" key="2">
    <source>
        <dbReference type="ARBA" id="ARBA00022723"/>
    </source>
</evidence>
<evidence type="ECO:0000313" key="8">
    <source>
        <dbReference type="EMBL" id="CAF1141694.1"/>
    </source>
</evidence>
<evidence type="ECO:0000313" key="10">
    <source>
        <dbReference type="Proteomes" id="UP000663870"/>
    </source>
</evidence>
<keyword evidence="2" id="KW-0479">Metal-binding</keyword>
<dbReference type="EMBL" id="CAJNOH010000880">
    <property type="protein sequence ID" value="CAF1141694.1"/>
    <property type="molecule type" value="Genomic_DNA"/>
</dbReference>
<evidence type="ECO:0000256" key="5">
    <source>
        <dbReference type="ARBA" id="ARBA00023242"/>
    </source>
</evidence>
<dbReference type="AlphaFoldDB" id="A0A815IUH8"/>
<feature type="region of interest" description="Disordered" evidence="6">
    <location>
        <begin position="296"/>
        <end position="315"/>
    </location>
</feature>
<dbReference type="PANTHER" id="PTHR46481">
    <property type="entry name" value="ZINC FINGER BED DOMAIN-CONTAINING PROTEIN 4"/>
    <property type="match status" value="1"/>
</dbReference>
<evidence type="ECO:0000256" key="6">
    <source>
        <dbReference type="SAM" id="MobiDB-lite"/>
    </source>
</evidence>
<evidence type="ECO:0000256" key="3">
    <source>
        <dbReference type="ARBA" id="ARBA00022771"/>
    </source>
</evidence>
<keyword evidence="4" id="KW-0862">Zinc</keyword>
<keyword evidence="3" id="KW-0863">Zinc-finger</keyword>
<accession>A0A815IUH8</accession>
<dbReference type="InterPro" id="IPR008906">
    <property type="entry name" value="HATC_C_dom"/>
</dbReference>
<dbReference type="Pfam" id="PF05699">
    <property type="entry name" value="Dimer_Tnp_hAT"/>
    <property type="match status" value="1"/>
</dbReference>
<comment type="subcellular location">
    <subcellularLocation>
        <location evidence="1">Nucleus</location>
    </subcellularLocation>
</comment>
<sequence length="315" mass="36436">MNLVKQLINAGATLGTSVSVSELLSHPSTKSEHVIFIPFYLERMHYGGLSLHYIDIQSHLRVFTLACQVYDYETQHAINIRSFVNKILEEFGLHLNGDIFVVTDNENKMKCAFKDDVKRVGCSTHYINKVLLHAFTYDDIQCDAAQLLFKLVRALVTKIVDDVHYIATMLHPSLKSFNHTSHKKYYAETLLKSEFDKYQQLEQQQLLSNNNNMNILIYYNNNKSLYPILAKIAQRVLAIPATNTCVERLFSDDGNVITSLRTRSQTGEVNQLLFIRRNISTLRELFPPLIEQLKKRKNSNTSTTTMKKRKKFKRR</sequence>
<dbReference type="GO" id="GO:0005634">
    <property type="term" value="C:nucleus"/>
    <property type="evidence" value="ECO:0007669"/>
    <property type="project" value="UniProtKB-SubCell"/>
</dbReference>
<evidence type="ECO:0000256" key="4">
    <source>
        <dbReference type="ARBA" id="ARBA00022833"/>
    </source>
</evidence>
<feature type="domain" description="HAT C-terminal dimerisation" evidence="7">
    <location>
        <begin position="200"/>
        <end position="279"/>
    </location>
</feature>
<reference evidence="9" key="1">
    <citation type="submission" date="2021-02" db="EMBL/GenBank/DDBJ databases">
        <authorList>
            <person name="Nowell W R."/>
        </authorList>
    </citation>
    <scope>NUCLEOTIDE SEQUENCE</scope>
</reference>
<dbReference type="EMBL" id="CAJNOL010001510">
    <property type="protein sequence ID" value="CAF1373588.1"/>
    <property type="molecule type" value="Genomic_DNA"/>
</dbReference>
<gene>
    <name evidence="9" type="ORF">JXQ802_LOCUS33285</name>
    <name evidence="8" type="ORF">PYM288_LOCUS21743</name>
</gene>
<proteinExistence type="predicted"/>
<dbReference type="InterPro" id="IPR052035">
    <property type="entry name" value="ZnF_BED_domain_contain"/>
</dbReference>
<comment type="caution">
    <text evidence="9">The sequence shown here is derived from an EMBL/GenBank/DDBJ whole genome shotgun (WGS) entry which is preliminary data.</text>
</comment>
<dbReference type="GO" id="GO:0046983">
    <property type="term" value="F:protein dimerization activity"/>
    <property type="evidence" value="ECO:0007669"/>
    <property type="project" value="InterPro"/>
</dbReference>
<evidence type="ECO:0000256" key="1">
    <source>
        <dbReference type="ARBA" id="ARBA00004123"/>
    </source>
</evidence>
<dbReference type="GO" id="GO:0008270">
    <property type="term" value="F:zinc ion binding"/>
    <property type="evidence" value="ECO:0007669"/>
    <property type="project" value="UniProtKB-KW"/>
</dbReference>
<protein>
    <recommendedName>
        <fullName evidence="7">HAT C-terminal dimerisation domain-containing protein</fullName>
    </recommendedName>
</protein>